<protein>
    <submittedName>
        <fullName evidence="3">EAL domain-containing protein/glycosyl transferase</fullName>
    </submittedName>
</protein>
<dbReference type="CDD" id="cd00761">
    <property type="entry name" value="Glyco_tranf_GTA_type"/>
    <property type="match status" value="1"/>
</dbReference>
<organism evidence="3 4">
    <name type="scientific">Halomicronema hongdechloris C2206</name>
    <dbReference type="NCBI Taxonomy" id="1641165"/>
    <lineage>
        <taxon>Bacteria</taxon>
        <taxon>Bacillati</taxon>
        <taxon>Cyanobacteriota</taxon>
        <taxon>Cyanophyceae</taxon>
        <taxon>Nodosilineales</taxon>
        <taxon>Nodosilineaceae</taxon>
        <taxon>Halomicronema</taxon>
    </lineage>
</organism>
<evidence type="ECO:0000313" key="3">
    <source>
        <dbReference type="EMBL" id="ASC73566.1"/>
    </source>
</evidence>
<evidence type="ECO:0000313" key="4">
    <source>
        <dbReference type="Proteomes" id="UP000191901"/>
    </source>
</evidence>
<dbReference type="EMBL" id="CP021983">
    <property type="protein sequence ID" value="ASC73566.1"/>
    <property type="molecule type" value="Genomic_DNA"/>
</dbReference>
<dbReference type="PANTHER" id="PTHR43685:SF2">
    <property type="entry name" value="GLYCOSYLTRANSFERASE 2-LIKE DOMAIN-CONTAINING PROTEIN"/>
    <property type="match status" value="1"/>
</dbReference>
<dbReference type="NCBIfam" id="NF038302">
    <property type="entry name" value="EPS_HpsE"/>
    <property type="match status" value="1"/>
</dbReference>
<dbReference type="RefSeq" id="WP_225889379.1">
    <property type="nucleotide sequence ID" value="NZ_CP021983.2"/>
</dbReference>
<dbReference type="PANTHER" id="PTHR43685">
    <property type="entry name" value="GLYCOSYLTRANSFERASE"/>
    <property type="match status" value="1"/>
</dbReference>
<evidence type="ECO:0000259" key="2">
    <source>
        <dbReference type="Pfam" id="PF00535"/>
    </source>
</evidence>
<keyword evidence="4" id="KW-1185">Reference proteome</keyword>
<feature type="region of interest" description="Disordered" evidence="1">
    <location>
        <begin position="1"/>
        <end position="28"/>
    </location>
</feature>
<dbReference type="InterPro" id="IPR001173">
    <property type="entry name" value="Glyco_trans_2-like"/>
</dbReference>
<dbReference type="Proteomes" id="UP000191901">
    <property type="component" value="Chromosome"/>
</dbReference>
<feature type="domain" description="Glycosyltransferase 2-like" evidence="2">
    <location>
        <begin position="52"/>
        <end position="199"/>
    </location>
</feature>
<dbReference type="GO" id="GO:0016740">
    <property type="term" value="F:transferase activity"/>
    <property type="evidence" value="ECO:0007669"/>
    <property type="project" value="UniProtKB-KW"/>
</dbReference>
<sequence>MTHVSTAMGLRSWQRHSTSSPDSKVQAQNPIPTGLRHLFSRLFPDRVLLDFTVAICTYNGEYRLGDVLACLPWQINTEDLVWEVLVIDNNSCDGTAQVVAAFRQTWPRHIPLRYGFEPKQGASFARQRAIEMARSPLVGFLDDDNIPSMTWVAAAHQFSQQYPQAGAYGSRIRGDFEINPPEHFERIAALLALTERGPHPLPYPRTQKVLPPGAGLVVRRQAWLQTVPRTLALAGHIGSRETGEDLEVVLYIQKAGWEIWYNPAMRLYHRIPGNRLKREYLLLLCRNIGLSRYGTRMLSLPAWKRPLMIPLYAGNDLRKIARHLWTYRTTAFTDTVAACELTLYSYSLLSPFYMLWRRLRQKTSCTN</sequence>
<reference evidence="3 4" key="1">
    <citation type="journal article" date="2016" name="Biochim. Biophys. Acta">
        <title>Characterization of red-shifted phycobilisomes isolated from the chlorophyll f-containing cyanobacterium Halomicronema hongdechloris.</title>
        <authorList>
            <person name="Li Y."/>
            <person name="Lin Y."/>
            <person name="Garvey C.J."/>
            <person name="Birch D."/>
            <person name="Corkery R.W."/>
            <person name="Loughlin P.C."/>
            <person name="Scheer H."/>
            <person name="Willows R.D."/>
            <person name="Chen M."/>
        </authorList>
    </citation>
    <scope>NUCLEOTIDE SEQUENCE [LARGE SCALE GENOMIC DNA]</scope>
    <source>
        <strain evidence="3 4">C2206</strain>
    </source>
</reference>
<keyword evidence="3" id="KW-0808">Transferase</keyword>
<feature type="compositionally biased region" description="Polar residues" evidence="1">
    <location>
        <begin position="15"/>
        <end position="28"/>
    </location>
</feature>
<dbReference type="SUPFAM" id="SSF53448">
    <property type="entry name" value="Nucleotide-diphospho-sugar transferases"/>
    <property type="match status" value="1"/>
</dbReference>
<gene>
    <name evidence="3" type="ORF">XM38_045350</name>
</gene>
<evidence type="ECO:0000256" key="1">
    <source>
        <dbReference type="SAM" id="MobiDB-lite"/>
    </source>
</evidence>
<dbReference type="InterPro" id="IPR050834">
    <property type="entry name" value="Glycosyltransf_2"/>
</dbReference>
<dbReference type="InterPro" id="IPR029044">
    <property type="entry name" value="Nucleotide-diphossugar_trans"/>
</dbReference>
<proteinExistence type="predicted"/>
<name>A0A1Z3HTH7_9CYAN</name>
<dbReference type="Gene3D" id="3.90.550.10">
    <property type="entry name" value="Spore Coat Polysaccharide Biosynthesis Protein SpsA, Chain A"/>
    <property type="match status" value="1"/>
</dbReference>
<dbReference type="AlphaFoldDB" id="A0A1Z3HTH7"/>
<dbReference type="Pfam" id="PF00535">
    <property type="entry name" value="Glycos_transf_2"/>
    <property type="match status" value="1"/>
</dbReference>
<dbReference type="KEGG" id="hhg:XM38_045350"/>
<accession>A0A1Z3HTH7</accession>